<feature type="transmembrane region" description="Helical" evidence="5">
    <location>
        <begin position="155"/>
        <end position="173"/>
    </location>
</feature>
<reference evidence="7" key="1">
    <citation type="submission" date="2023-01" db="EMBL/GenBank/DDBJ databases">
        <title>Key to firefly adult light organ development and bioluminescence: homeobox transcription factors regulate luciferase expression and transportation to peroxisome.</title>
        <authorList>
            <person name="Fu X."/>
        </authorList>
    </citation>
    <scope>NUCLEOTIDE SEQUENCE [LARGE SCALE GENOMIC DNA]</scope>
</reference>
<dbReference type="InterPro" id="IPR014371">
    <property type="entry name" value="Oat_ACAT_DAG_ARE"/>
</dbReference>
<evidence type="ECO:0000256" key="1">
    <source>
        <dbReference type="ARBA" id="ARBA00004477"/>
    </source>
</evidence>
<proteinExistence type="predicted"/>
<evidence type="ECO:0000313" key="7">
    <source>
        <dbReference type="Proteomes" id="UP001353858"/>
    </source>
</evidence>
<protein>
    <submittedName>
        <fullName evidence="6">Uncharacterized protein</fullName>
    </submittedName>
</protein>
<evidence type="ECO:0000256" key="2">
    <source>
        <dbReference type="ARBA" id="ARBA00022679"/>
    </source>
</evidence>
<dbReference type="AlphaFoldDB" id="A0AAN7NZQ6"/>
<evidence type="ECO:0000256" key="4">
    <source>
        <dbReference type="ARBA" id="ARBA00023315"/>
    </source>
</evidence>
<sequence>MSSSSIHYRPEKTDKKLINPKNLPVKMYEPRNSPLTDLFIENKHIKSVYNLGIAMFLGTVLSTAVTEYANEGRVYLGFRTINCAFRNFRYVFLIWPVMFLSSLAVFYGFVIWAKTRIHLKFKHLTYQFFNLNLEKVWDFLCLTFFVLYYPTVLYFAFKAVLVCHLGIASSLTVTMEATRFLMKAHAFVRTNCPKYIQKTNETLHPTLNHYFYFLFAPVLVYKESYPR</sequence>
<keyword evidence="2" id="KW-0808">Transferase</keyword>
<organism evidence="6 7">
    <name type="scientific">Aquatica leii</name>
    <dbReference type="NCBI Taxonomy" id="1421715"/>
    <lineage>
        <taxon>Eukaryota</taxon>
        <taxon>Metazoa</taxon>
        <taxon>Ecdysozoa</taxon>
        <taxon>Arthropoda</taxon>
        <taxon>Hexapoda</taxon>
        <taxon>Insecta</taxon>
        <taxon>Pterygota</taxon>
        <taxon>Neoptera</taxon>
        <taxon>Endopterygota</taxon>
        <taxon>Coleoptera</taxon>
        <taxon>Polyphaga</taxon>
        <taxon>Elateriformia</taxon>
        <taxon>Elateroidea</taxon>
        <taxon>Lampyridae</taxon>
        <taxon>Luciolinae</taxon>
        <taxon>Aquatica</taxon>
    </lineage>
</organism>
<evidence type="ECO:0000256" key="5">
    <source>
        <dbReference type="SAM" id="Phobius"/>
    </source>
</evidence>
<evidence type="ECO:0000256" key="3">
    <source>
        <dbReference type="ARBA" id="ARBA00022824"/>
    </source>
</evidence>
<dbReference type="GO" id="GO:0008374">
    <property type="term" value="F:O-acyltransferase activity"/>
    <property type="evidence" value="ECO:0007669"/>
    <property type="project" value="InterPro"/>
</dbReference>
<keyword evidence="5" id="KW-0472">Membrane</keyword>
<keyword evidence="3" id="KW-0256">Endoplasmic reticulum</keyword>
<evidence type="ECO:0000313" key="6">
    <source>
        <dbReference type="EMBL" id="KAK4873819.1"/>
    </source>
</evidence>
<dbReference type="GO" id="GO:0005789">
    <property type="term" value="C:endoplasmic reticulum membrane"/>
    <property type="evidence" value="ECO:0007669"/>
    <property type="project" value="UniProtKB-SubCell"/>
</dbReference>
<keyword evidence="5" id="KW-0812">Transmembrane</keyword>
<dbReference type="EMBL" id="JARPUR010000006">
    <property type="protein sequence ID" value="KAK4873819.1"/>
    <property type="molecule type" value="Genomic_DNA"/>
</dbReference>
<dbReference type="Proteomes" id="UP001353858">
    <property type="component" value="Unassembled WGS sequence"/>
</dbReference>
<keyword evidence="7" id="KW-1185">Reference proteome</keyword>
<keyword evidence="4" id="KW-0012">Acyltransferase</keyword>
<accession>A0AAN7NZQ6</accession>
<gene>
    <name evidence="6" type="ORF">RN001_013179</name>
</gene>
<comment type="caution">
    <text evidence="6">The sequence shown here is derived from an EMBL/GenBank/DDBJ whole genome shotgun (WGS) entry which is preliminary data.</text>
</comment>
<dbReference type="PANTHER" id="PTHR10408">
    <property type="entry name" value="STEROL O-ACYLTRANSFERASE"/>
    <property type="match status" value="1"/>
</dbReference>
<comment type="subcellular location">
    <subcellularLocation>
        <location evidence="1">Endoplasmic reticulum membrane</location>
        <topology evidence="1">Multi-pass membrane protein</topology>
    </subcellularLocation>
</comment>
<feature type="transmembrane region" description="Helical" evidence="5">
    <location>
        <begin position="90"/>
        <end position="112"/>
    </location>
</feature>
<dbReference type="GO" id="GO:0008203">
    <property type="term" value="P:cholesterol metabolic process"/>
    <property type="evidence" value="ECO:0007669"/>
    <property type="project" value="TreeGrafter"/>
</dbReference>
<feature type="transmembrane region" description="Helical" evidence="5">
    <location>
        <begin position="48"/>
        <end position="70"/>
    </location>
</feature>
<name>A0AAN7NZQ6_9COLE</name>
<dbReference type="PANTHER" id="PTHR10408:SF8">
    <property type="entry name" value="O-ACYLTRANSFERASE"/>
    <property type="match status" value="1"/>
</dbReference>
<keyword evidence="5" id="KW-1133">Transmembrane helix</keyword>